<accession>A0AAN7BCP7</accession>
<dbReference type="Proteomes" id="UP001301769">
    <property type="component" value="Unassembled WGS sequence"/>
</dbReference>
<evidence type="ECO:0000256" key="1">
    <source>
        <dbReference type="SAM" id="Phobius"/>
    </source>
</evidence>
<reference evidence="2" key="2">
    <citation type="submission" date="2023-05" db="EMBL/GenBank/DDBJ databases">
        <authorList>
            <consortium name="Lawrence Berkeley National Laboratory"/>
            <person name="Steindorff A."/>
            <person name="Hensen N."/>
            <person name="Bonometti L."/>
            <person name="Westerberg I."/>
            <person name="Brannstrom I.O."/>
            <person name="Guillou S."/>
            <person name="Cros-Aarteil S."/>
            <person name="Calhoun S."/>
            <person name="Haridas S."/>
            <person name="Kuo A."/>
            <person name="Mondo S."/>
            <person name="Pangilinan J."/>
            <person name="Riley R."/>
            <person name="Labutti K."/>
            <person name="Andreopoulos B."/>
            <person name="Lipzen A."/>
            <person name="Chen C."/>
            <person name="Yanf M."/>
            <person name="Daum C."/>
            <person name="Ng V."/>
            <person name="Clum A."/>
            <person name="Ohm R."/>
            <person name="Martin F."/>
            <person name="Silar P."/>
            <person name="Natvig D."/>
            <person name="Lalanne C."/>
            <person name="Gautier V."/>
            <person name="Ament-Velasquez S.L."/>
            <person name="Kruys A."/>
            <person name="Hutchinson M.I."/>
            <person name="Powell A.J."/>
            <person name="Barry K."/>
            <person name="Miller A.N."/>
            <person name="Grigoriev I.V."/>
            <person name="Debuchy R."/>
            <person name="Gladieux P."/>
            <person name="Thoren M.H."/>
            <person name="Johannesson H."/>
        </authorList>
    </citation>
    <scope>NUCLEOTIDE SEQUENCE</scope>
    <source>
        <strain evidence="2">PSN293</strain>
    </source>
</reference>
<keyword evidence="1" id="KW-0812">Transmembrane</keyword>
<organism evidence="2 3">
    <name type="scientific">Rhypophila decipiens</name>
    <dbReference type="NCBI Taxonomy" id="261697"/>
    <lineage>
        <taxon>Eukaryota</taxon>
        <taxon>Fungi</taxon>
        <taxon>Dikarya</taxon>
        <taxon>Ascomycota</taxon>
        <taxon>Pezizomycotina</taxon>
        <taxon>Sordariomycetes</taxon>
        <taxon>Sordariomycetidae</taxon>
        <taxon>Sordariales</taxon>
        <taxon>Naviculisporaceae</taxon>
        <taxon>Rhypophila</taxon>
    </lineage>
</organism>
<dbReference type="AlphaFoldDB" id="A0AAN7BCP7"/>
<evidence type="ECO:0000313" key="2">
    <source>
        <dbReference type="EMBL" id="KAK4218512.1"/>
    </source>
</evidence>
<evidence type="ECO:0000313" key="3">
    <source>
        <dbReference type="Proteomes" id="UP001301769"/>
    </source>
</evidence>
<protein>
    <recommendedName>
        <fullName evidence="4">Transmembrane protein</fullName>
    </recommendedName>
</protein>
<evidence type="ECO:0008006" key="4">
    <source>
        <dbReference type="Google" id="ProtNLM"/>
    </source>
</evidence>
<dbReference type="EMBL" id="MU858052">
    <property type="protein sequence ID" value="KAK4218512.1"/>
    <property type="molecule type" value="Genomic_DNA"/>
</dbReference>
<reference evidence="2" key="1">
    <citation type="journal article" date="2023" name="Mol. Phylogenet. Evol.">
        <title>Genome-scale phylogeny and comparative genomics of the fungal order Sordariales.</title>
        <authorList>
            <person name="Hensen N."/>
            <person name="Bonometti L."/>
            <person name="Westerberg I."/>
            <person name="Brannstrom I.O."/>
            <person name="Guillou S."/>
            <person name="Cros-Aarteil S."/>
            <person name="Calhoun S."/>
            <person name="Haridas S."/>
            <person name="Kuo A."/>
            <person name="Mondo S."/>
            <person name="Pangilinan J."/>
            <person name="Riley R."/>
            <person name="LaButti K."/>
            <person name="Andreopoulos B."/>
            <person name="Lipzen A."/>
            <person name="Chen C."/>
            <person name="Yan M."/>
            <person name="Daum C."/>
            <person name="Ng V."/>
            <person name="Clum A."/>
            <person name="Steindorff A."/>
            <person name="Ohm R.A."/>
            <person name="Martin F."/>
            <person name="Silar P."/>
            <person name="Natvig D.O."/>
            <person name="Lalanne C."/>
            <person name="Gautier V."/>
            <person name="Ament-Velasquez S.L."/>
            <person name="Kruys A."/>
            <person name="Hutchinson M.I."/>
            <person name="Powell A.J."/>
            <person name="Barry K."/>
            <person name="Miller A.N."/>
            <person name="Grigoriev I.V."/>
            <person name="Debuchy R."/>
            <person name="Gladieux P."/>
            <person name="Hiltunen Thoren M."/>
            <person name="Johannesson H."/>
        </authorList>
    </citation>
    <scope>NUCLEOTIDE SEQUENCE</scope>
    <source>
        <strain evidence="2">PSN293</strain>
    </source>
</reference>
<comment type="caution">
    <text evidence="2">The sequence shown here is derived from an EMBL/GenBank/DDBJ whole genome shotgun (WGS) entry which is preliminary data.</text>
</comment>
<name>A0AAN7BCP7_9PEZI</name>
<sequence length="116" mass="13711">MRNNCERSWVRFPARPDLTFAYFLKLSGVSLFSFSFFFFFFWPRSFLTSVPIYLVVQVYKCRLCFVFFPALTDKVHVCQNILRISSVTILALIGNSWLLVLLSPRTMVRKVQNRCH</sequence>
<feature type="transmembrane region" description="Helical" evidence="1">
    <location>
        <begin position="84"/>
        <end position="102"/>
    </location>
</feature>
<keyword evidence="1" id="KW-0472">Membrane</keyword>
<proteinExistence type="predicted"/>
<keyword evidence="1" id="KW-1133">Transmembrane helix</keyword>
<feature type="transmembrane region" description="Helical" evidence="1">
    <location>
        <begin position="20"/>
        <end position="40"/>
    </location>
</feature>
<gene>
    <name evidence="2" type="ORF">QBC37DRAFT_188271</name>
</gene>
<keyword evidence="3" id="KW-1185">Reference proteome</keyword>